<name>A0A139H3U5_9PEZI</name>
<gene>
    <name evidence="1" type="ORF">AC579_2333</name>
</gene>
<keyword evidence="2" id="KW-1185">Reference proteome</keyword>
<proteinExistence type="predicted"/>
<dbReference type="AlphaFoldDB" id="A0A139H3U5"/>
<sequence>MAPDYEKTLLDIMGISLVEDRLLRRLFVYRISSVKSREVPQSILINREKLLAITVVPLAIEVITCIVSTNMEGVVVSRTCMGEKSGVVDEARLVFILYFAVPDVDESFAQDSGALFNLNDRRLGLIAVHVAPYQSDGP</sequence>
<evidence type="ECO:0000313" key="2">
    <source>
        <dbReference type="Proteomes" id="UP000073492"/>
    </source>
</evidence>
<dbReference type="Proteomes" id="UP000073492">
    <property type="component" value="Unassembled WGS sequence"/>
</dbReference>
<organism evidence="1 2">
    <name type="scientific">Pseudocercospora musae</name>
    <dbReference type="NCBI Taxonomy" id="113226"/>
    <lineage>
        <taxon>Eukaryota</taxon>
        <taxon>Fungi</taxon>
        <taxon>Dikarya</taxon>
        <taxon>Ascomycota</taxon>
        <taxon>Pezizomycotina</taxon>
        <taxon>Dothideomycetes</taxon>
        <taxon>Dothideomycetidae</taxon>
        <taxon>Mycosphaerellales</taxon>
        <taxon>Mycosphaerellaceae</taxon>
        <taxon>Pseudocercospora</taxon>
    </lineage>
</organism>
<protein>
    <submittedName>
        <fullName evidence="1">Uncharacterized protein</fullName>
    </submittedName>
</protein>
<comment type="caution">
    <text evidence="1">The sequence shown here is derived from an EMBL/GenBank/DDBJ whole genome shotgun (WGS) entry which is preliminary data.</text>
</comment>
<reference evidence="1 2" key="1">
    <citation type="submission" date="2015-07" db="EMBL/GenBank/DDBJ databases">
        <title>Comparative genomics of the Sigatoka disease complex on banana suggests a link between parallel evolutionary changes in Pseudocercospora fijiensis and Pseudocercospora eumusae and increased virulence on the banana host.</title>
        <authorList>
            <person name="Chang T.-C."/>
            <person name="Salvucci A."/>
            <person name="Crous P.W."/>
            <person name="Stergiopoulos I."/>
        </authorList>
    </citation>
    <scope>NUCLEOTIDE SEQUENCE [LARGE SCALE GENOMIC DNA]</scope>
    <source>
        <strain evidence="1 2">CBS 116634</strain>
    </source>
</reference>
<dbReference type="EMBL" id="LFZO01000803">
    <property type="protein sequence ID" value="KXS97092.1"/>
    <property type="molecule type" value="Genomic_DNA"/>
</dbReference>
<accession>A0A139H3U5</accession>
<evidence type="ECO:0000313" key="1">
    <source>
        <dbReference type="EMBL" id="KXS97092.1"/>
    </source>
</evidence>